<dbReference type="EMBL" id="JARZFX010000002">
    <property type="protein sequence ID" value="MEC5423198.1"/>
    <property type="molecule type" value="Genomic_DNA"/>
</dbReference>
<dbReference type="Gene3D" id="2.40.50.100">
    <property type="match status" value="1"/>
</dbReference>
<accession>A0ABU6KDQ1</accession>
<gene>
    <name evidence="1" type="ORF">QGM71_06745</name>
</gene>
<name>A0ABU6KDQ1_9BACI</name>
<protein>
    <recommendedName>
        <fullName evidence="3">Lipoyl-binding domain-containing protein</fullName>
    </recommendedName>
</protein>
<evidence type="ECO:0008006" key="3">
    <source>
        <dbReference type="Google" id="ProtNLM"/>
    </source>
</evidence>
<dbReference type="RefSeq" id="WP_327606756.1">
    <property type="nucleotide sequence ID" value="NZ_JARZFX010000002.1"/>
</dbReference>
<evidence type="ECO:0000313" key="1">
    <source>
        <dbReference type="EMBL" id="MEC5423198.1"/>
    </source>
</evidence>
<reference evidence="1 2" key="1">
    <citation type="journal article" date="2024" name="Int. J. Syst. Evol. Microbiol.">
        <title>Virgibacillus tibetensis sp. nov., isolated from salt lake on the Tibetan Plateau of China.</title>
        <authorList>
            <person name="Phurbu D."/>
            <person name="Liu Z.-X."/>
            <person name="Wang R."/>
            <person name="Zheng Y.-Y."/>
            <person name="Liu H.-C."/>
            <person name="Zhou Y.-G."/>
            <person name="Yu Y.-J."/>
            <person name="Li A.-H."/>
        </authorList>
    </citation>
    <scope>NUCLEOTIDE SEQUENCE [LARGE SCALE GENOMIC DNA]</scope>
    <source>
        <strain evidence="1 2">C22-A2</strain>
    </source>
</reference>
<sequence>MKDIFQTVYSPCCGTVEKIFVEPMSYVYEWEKLVLIKTNEEKEIEVSIGVSGNITALEISQGQYVTPDTALAVLKDDLEITGSD</sequence>
<dbReference type="SUPFAM" id="SSF51230">
    <property type="entry name" value="Single hybrid motif"/>
    <property type="match status" value="1"/>
</dbReference>
<comment type="caution">
    <text evidence="1">The sequence shown here is derived from an EMBL/GenBank/DDBJ whole genome shotgun (WGS) entry which is preliminary data.</text>
</comment>
<dbReference type="Proteomes" id="UP001335737">
    <property type="component" value="Unassembled WGS sequence"/>
</dbReference>
<evidence type="ECO:0000313" key="2">
    <source>
        <dbReference type="Proteomes" id="UP001335737"/>
    </source>
</evidence>
<dbReference type="InterPro" id="IPR011053">
    <property type="entry name" value="Single_hybrid_motif"/>
</dbReference>
<organism evidence="1 2">
    <name type="scientific">Virgibacillus tibetensis</name>
    <dbReference type="NCBI Taxonomy" id="3042313"/>
    <lineage>
        <taxon>Bacteria</taxon>
        <taxon>Bacillati</taxon>
        <taxon>Bacillota</taxon>
        <taxon>Bacilli</taxon>
        <taxon>Bacillales</taxon>
        <taxon>Bacillaceae</taxon>
        <taxon>Virgibacillus</taxon>
    </lineage>
</organism>
<proteinExistence type="predicted"/>
<keyword evidence="2" id="KW-1185">Reference proteome</keyword>